<name>A0ABU6STB1_9FABA</name>
<keyword evidence="3" id="KW-1185">Reference proteome</keyword>
<protein>
    <submittedName>
        <fullName evidence="2">Uncharacterized protein</fullName>
    </submittedName>
</protein>
<feature type="compositionally biased region" description="Basic and acidic residues" evidence="1">
    <location>
        <begin position="47"/>
        <end position="58"/>
    </location>
</feature>
<gene>
    <name evidence="2" type="ORF">PIB30_081523</name>
</gene>
<comment type="caution">
    <text evidence="2">The sequence shown here is derived from an EMBL/GenBank/DDBJ whole genome shotgun (WGS) entry which is preliminary data.</text>
</comment>
<accession>A0ABU6STB1</accession>
<sequence length="69" mass="8117">MMMNKKEQFSLLQVKEIKLLMNQGPSYHSFEVLEPTVQKHNLVLHHEHNNDNNHHNGDDPVGMKSYSNY</sequence>
<reference evidence="2 3" key="1">
    <citation type="journal article" date="2023" name="Plants (Basel)">
        <title>Bridging the Gap: Combining Genomics and Transcriptomics Approaches to Understand Stylosanthes scabra, an Orphan Legume from the Brazilian Caatinga.</title>
        <authorList>
            <person name="Ferreira-Neto J.R.C."/>
            <person name="da Silva M.D."/>
            <person name="Binneck E."/>
            <person name="de Melo N.F."/>
            <person name="da Silva R.H."/>
            <person name="de Melo A.L.T.M."/>
            <person name="Pandolfi V."/>
            <person name="Bustamante F.O."/>
            <person name="Brasileiro-Vidal A.C."/>
            <person name="Benko-Iseppon A.M."/>
        </authorList>
    </citation>
    <scope>NUCLEOTIDE SEQUENCE [LARGE SCALE GENOMIC DNA]</scope>
    <source>
        <tissue evidence="2">Leaves</tissue>
    </source>
</reference>
<dbReference type="EMBL" id="JASCZI010061638">
    <property type="protein sequence ID" value="MED6139183.1"/>
    <property type="molecule type" value="Genomic_DNA"/>
</dbReference>
<evidence type="ECO:0000313" key="2">
    <source>
        <dbReference type="EMBL" id="MED6139183.1"/>
    </source>
</evidence>
<evidence type="ECO:0000313" key="3">
    <source>
        <dbReference type="Proteomes" id="UP001341840"/>
    </source>
</evidence>
<proteinExistence type="predicted"/>
<evidence type="ECO:0000256" key="1">
    <source>
        <dbReference type="SAM" id="MobiDB-lite"/>
    </source>
</evidence>
<dbReference type="Proteomes" id="UP001341840">
    <property type="component" value="Unassembled WGS sequence"/>
</dbReference>
<feature type="region of interest" description="Disordered" evidence="1">
    <location>
        <begin position="47"/>
        <end position="69"/>
    </location>
</feature>
<organism evidence="2 3">
    <name type="scientific">Stylosanthes scabra</name>
    <dbReference type="NCBI Taxonomy" id="79078"/>
    <lineage>
        <taxon>Eukaryota</taxon>
        <taxon>Viridiplantae</taxon>
        <taxon>Streptophyta</taxon>
        <taxon>Embryophyta</taxon>
        <taxon>Tracheophyta</taxon>
        <taxon>Spermatophyta</taxon>
        <taxon>Magnoliopsida</taxon>
        <taxon>eudicotyledons</taxon>
        <taxon>Gunneridae</taxon>
        <taxon>Pentapetalae</taxon>
        <taxon>rosids</taxon>
        <taxon>fabids</taxon>
        <taxon>Fabales</taxon>
        <taxon>Fabaceae</taxon>
        <taxon>Papilionoideae</taxon>
        <taxon>50 kb inversion clade</taxon>
        <taxon>dalbergioids sensu lato</taxon>
        <taxon>Dalbergieae</taxon>
        <taxon>Pterocarpus clade</taxon>
        <taxon>Stylosanthes</taxon>
    </lineage>
</organism>